<dbReference type="RefSeq" id="WP_088592231.1">
    <property type="nucleotide sequence ID" value="NZ_CP022046.2"/>
</dbReference>
<feature type="domain" description="YdbS-like PH" evidence="2">
    <location>
        <begin position="266"/>
        <end position="350"/>
    </location>
</feature>
<feature type="transmembrane region" description="Helical" evidence="1">
    <location>
        <begin position="374"/>
        <end position="392"/>
    </location>
</feature>
<feature type="domain" description="YdbS-like PH" evidence="2">
    <location>
        <begin position="68"/>
        <end position="142"/>
    </location>
</feature>
<dbReference type="PANTHER" id="PTHR34473:SF2">
    <property type="entry name" value="UPF0699 TRANSMEMBRANE PROTEIN YDBT"/>
    <property type="match status" value="1"/>
</dbReference>
<proteinExistence type="predicted"/>
<dbReference type="AlphaFoldDB" id="A0AAI8DGZ8"/>
<feature type="transmembrane region" description="Helical" evidence="1">
    <location>
        <begin position="46"/>
        <end position="65"/>
    </location>
</feature>
<evidence type="ECO:0000256" key="1">
    <source>
        <dbReference type="SAM" id="Phobius"/>
    </source>
</evidence>
<keyword evidence="1" id="KW-1133">Transmembrane helix</keyword>
<feature type="transmembrane region" description="Helical" evidence="1">
    <location>
        <begin position="398"/>
        <end position="416"/>
    </location>
</feature>
<dbReference type="InterPro" id="IPR005182">
    <property type="entry name" value="YdbS-like_PH"/>
</dbReference>
<dbReference type="Proteomes" id="UP000197058">
    <property type="component" value="Chromosome"/>
</dbReference>
<accession>A0AAI8DGZ8</accession>
<dbReference type="InterPro" id="IPR014529">
    <property type="entry name" value="UCP026631"/>
</dbReference>
<feature type="transmembrane region" description="Helical" evidence="1">
    <location>
        <begin position="12"/>
        <end position="34"/>
    </location>
</feature>
<feature type="transmembrane region" description="Helical" evidence="1">
    <location>
        <begin position="236"/>
        <end position="261"/>
    </location>
</feature>
<keyword evidence="1" id="KW-0472">Membrane</keyword>
<dbReference type="PIRSF" id="PIRSF026631">
    <property type="entry name" value="UCP026631"/>
    <property type="match status" value="1"/>
</dbReference>
<evidence type="ECO:0000313" key="4">
    <source>
        <dbReference type="Proteomes" id="UP000197058"/>
    </source>
</evidence>
<sequence>MMFDPQRLHPISYVSGFLASLKENIFPLIIAAFIVMTRGLDNVWELTFPIVILGFSLISSIFKAIKIYNTRYWIENDQLIMTWGVFSKNRKELNIERIQSVDTSQNIVHQLLGGVSLSIKTPSDGIELDTITKSQSDSLSKYLKERKFAIKNKEQSEDDLNEEQVASTDSEHQDIINEKEEVVFFRLSTKDLLKMSFTSGGILIVFAALGSLLGFVTQIIDIEDYISPLINQIVNLTFVIISIVLVFIILSYIIGSLIVFIKNYKYELTFDGELLTVKYGLLTVQKRTVPIRRIQALKEEESIFRKVIGYTKISAIITSDGHFENGEDTDVGTVTILPFMKKKEAYQLLEDIIPQFQFHSVKKGLPKQGIRRRVLIPTIILLLIVVPIQIYLWSYTWIIGLVIFLVMLFYASIITLKSGYKIYDDSIVILNATPFEYTTIWANRNKILTFELHENPIIKRKDIAHFSIQIAYGNGMLSKGLRFINKQDTLNIYKWYKDKGGHIDAS</sequence>
<gene>
    <name evidence="3" type="ORF">CEP64_02975</name>
</gene>
<feature type="transmembrane region" description="Helical" evidence="1">
    <location>
        <begin position="195"/>
        <end position="216"/>
    </location>
</feature>
<name>A0AAI8DGZ8_MAMSC</name>
<dbReference type="KEGG" id="sscu:CEP64_02975"/>
<dbReference type="PANTHER" id="PTHR34473">
    <property type="entry name" value="UPF0699 TRANSMEMBRANE PROTEIN YDBS"/>
    <property type="match status" value="1"/>
</dbReference>
<dbReference type="EMBL" id="CP022046">
    <property type="protein sequence ID" value="ASE33599.1"/>
    <property type="molecule type" value="Genomic_DNA"/>
</dbReference>
<reference evidence="4" key="1">
    <citation type="submission" date="2017-06" db="EMBL/GenBank/DDBJ databases">
        <title>FDA dAtabase for Regulatory Grade micrObial Sequences (FDA-ARGOS): Supporting development and validation of Infectious Disease Dx tests.</title>
        <authorList>
            <person name="Goldberg B."/>
            <person name="Campos J."/>
            <person name="Tallon L."/>
            <person name="Sadzewicz L."/>
            <person name="Sengamalay N."/>
            <person name="Ott S."/>
            <person name="Godinez A."/>
            <person name="Nagaraj S."/>
            <person name="Vavikolanu K."/>
            <person name="Nadendla S."/>
            <person name="George J."/>
            <person name="Geyer C."/>
            <person name="Sichtig H."/>
        </authorList>
    </citation>
    <scope>NUCLEOTIDE SEQUENCE [LARGE SCALE GENOMIC DNA]</scope>
    <source>
        <strain evidence="4">FDAARGOS_285</strain>
    </source>
</reference>
<organism evidence="3 4">
    <name type="scientific">Mammaliicoccus sciuri</name>
    <name type="common">Staphylococcus sciuri</name>
    <dbReference type="NCBI Taxonomy" id="1296"/>
    <lineage>
        <taxon>Bacteria</taxon>
        <taxon>Bacillati</taxon>
        <taxon>Bacillota</taxon>
        <taxon>Bacilli</taxon>
        <taxon>Bacillales</taxon>
        <taxon>Staphylococcaceae</taxon>
        <taxon>Mammaliicoccus</taxon>
    </lineage>
</organism>
<evidence type="ECO:0000259" key="2">
    <source>
        <dbReference type="Pfam" id="PF03703"/>
    </source>
</evidence>
<dbReference type="Pfam" id="PF03703">
    <property type="entry name" value="bPH_2"/>
    <property type="match status" value="2"/>
</dbReference>
<keyword evidence="1" id="KW-0812">Transmembrane</keyword>
<protein>
    <recommendedName>
        <fullName evidence="2">YdbS-like PH domain-containing protein</fullName>
    </recommendedName>
</protein>
<evidence type="ECO:0000313" key="3">
    <source>
        <dbReference type="EMBL" id="ASE33599.1"/>
    </source>
</evidence>